<evidence type="ECO:0000313" key="2">
    <source>
        <dbReference type="EMBL" id="OCX16538.1"/>
    </source>
</evidence>
<feature type="chain" id="PRO_5008659553" evidence="1">
    <location>
        <begin position="23"/>
        <end position="103"/>
    </location>
</feature>
<protein>
    <submittedName>
        <fullName evidence="2">Uncharacterized protein</fullName>
    </submittedName>
</protein>
<comment type="caution">
    <text evidence="2">The sequence shown here is derived from an EMBL/GenBank/DDBJ whole genome shotgun (WGS) entry which is preliminary data.</text>
</comment>
<evidence type="ECO:0000313" key="3">
    <source>
        <dbReference type="Proteomes" id="UP000094412"/>
    </source>
</evidence>
<keyword evidence="3" id="KW-1185">Reference proteome</keyword>
<evidence type="ECO:0000256" key="1">
    <source>
        <dbReference type="SAM" id="SignalP"/>
    </source>
</evidence>
<dbReference type="EMBL" id="MDEO01000033">
    <property type="protein sequence ID" value="OCX16538.1"/>
    <property type="molecule type" value="Genomic_DNA"/>
</dbReference>
<dbReference type="Proteomes" id="UP000094412">
    <property type="component" value="Unassembled WGS sequence"/>
</dbReference>
<sequence length="103" mass="9940">MKKFAIVLTAAVVSFSTVSAYAGGFGSHGNSNNSGGGLINISPGIALGDIGILNGSPILSGNNTQVGGILNGVGVGILGVGTGLSKVTNTILGGGNTYKLGKH</sequence>
<name>A0A1C2DP41_9HYPH</name>
<keyword evidence="1" id="KW-0732">Signal</keyword>
<feature type="signal peptide" evidence="1">
    <location>
        <begin position="1"/>
        <end position="22"/>
    </location>
</feature>
<gene>
    <name evidence="2" type="ORF">QV13_17220</name>
</gene>
<dbReference type="RefSeq" id="WP_024924440.1">
    <property type="nucleotide sequence ID" value="NZ_MDEO01000033.1"/>
</dbReference>
<reference evidence="2 3" key="1">
    <citation type="submission" date="2016-08" db="EMBL/GenBank/DDBJ databases">
        <title>Whole genome sequence of Mesorhizobium sp. strain UASWS1009 isolated from industrial sewage.</title>
        <authorList>
            <person name="Crovadore J."/>
            <person name="Calmin G."/>
            <person name="Chablais R."/>
            <person name="Cochard B."/>
            <person name="Lefort F."/>
        </authorList>
    </citation>
    <scope>NUCLEOTIDE SEQUENCE [LARGE SCALE GENOMIC DNA]</scope>
    <source>
        <strain evidence="2 3">UASWS1009</strain>
    </source>
</reference>
<organism evidence="2 3">
    <name type="scientific">Mesorhizobium hungaricum</name>
    <dbReference type="NCBI Taxonomy" id="1566387"/>
    <lineage>
        <taxon>Bacteria</taxon>
        <taxon>Pseudomonadati</taxon>
        <taxon>Pseudomonadota</taxon>
        <taxon>Alphaproteobacteria</taxon>
        <taxon>Hyphomicrobiales</taxon>
        <taxon>Phyllobacteriaceae</taxon>
        <taxon>Mesorhizobium</taxon>
    </lineage>
</organism>
<proteinExistence type="predicted"/>
<dbReference type="AlphaFoldDB" id="A0A1C2DP41"/>
<accession>A0A1C2DP41</accession>